<dbReference type="InterPro" id="IPR010719">
    <property type="entry name" value="MnmM_MeTrfase"/>
</dbReference>
<name>H5XSP8_9FIRM</name>
<dbReference type="Proteomes" id="UP000005104">
    <property type="component" value="Chromosome"/>
</dbReference>
<keyword evidence="1" id="KW-0489">Methyltransferase</keyword>
<dbReference type="GO" id="GO:0032259">
    <property type="term" value="P:methylation"/>
    <property type="evidence" value="ECO:0007669"/>
    <property type="project" value="UniProtKB-KW"/>
</dbReference>
<evidence type="ECO:0000313" key="1">
    <source>
        <dbReference type="EMBL" id="EHQ87716.1"/>
    </source>
</evidence>
<dbReference type="RefSeq" id="WP_007779044.1">
    <property type="nucleotide sequence ID" value="NZ_CM001441.1"/>
</dbReference>
<proteinExistence type="predicted"/>
<dbReference type="GO" id="GO:0008168">
    <property type="term" value="F:methyltransferase activity"/>
    <property type="evidence" value="ECO:0007669"/>
    <property type="project" value="UniProtKB-KW"/>
</dbReference>
<dbReference type="eggNOG" id="COG4123">
    <property type="taxonomic scope" value="Bacteria"/>
</dbReference>
<gene>
    <name evidence="1" type="ORF">DesyoDRAFT_0527</name>
</gene>
<keyword evidence="2" id="KW-1185">Reference proteome</keyword>
<accession>H5XSP8</accession>
<dbReference type="HOGENOM" id="CLU_079190_1_0_9"/>
<sequence length="200" mass="22762">MGFKRVVFREKNIFINAVEISKGICKSKLNHGDTAVDCTMGNGNDTAFLCDLVGDNGRVYAFDIQDDAIRNTRKRLQELKFHERAQLILDGHENIDKYIKENVRLIIFNLGYLPKGDHNITTKKETTIKAVEKCLGILEHNGIILLIIYPGHENGRLEKEVLETFTSTLSQKEYNVVRISFANQVNNPPELICIEKVCLK</sequence>
<dbReference type="PANTHER" id="PTHR35276">
    <property type="entry name" value="S-ADENOSYL-L-METHIONINE-DEPENDENT METHYLTRANSFERASES SUPERFAMILY PROTEIN"/>
    <property type="match status" value="1"/>
</dbReference>
<keyword evidence="1" id="KW-0808">Transferase</keyword>
<dbReference type="EMBL" id="CM001441">
    <property type="protein sequence ID" value="EHQ87716.1"/>
    <property type="molecule type" value="Genomic_DNA"/>
</dbReference>
<dbReference type="PANTHER" id="PTHR35276:SF1">
    <property type="entry name" value="TRNA (MNM(5)S(2)U34)-METHYLTRANSFERASE, CHLOROPLASTIC"/>
    <property type="match status" value="1"/>
</dbReference>
<evidence type="ECO:0000313" key="2">
    <source>
        <dbReference type="Proteomes" id="UP000005104"/>
    </source>
</evidence>
<dbReference type="InterPro" id="IPR029063">
    <property type="entry name" value="SAM-dependent_MTases_sf"/>
</dbReference>
<dbReference type="Pfam" id="PF06962">
    <property type="entry name" value="rRNA_methylase"/>
    <property type="match status" value="1"/>
</dbReference>
<dbReference type="AlphaFoldDB" id="H5XSP8"/>
<dbReference type="OrthoDB" id="9792989at2"/>
<protein>
    <submittedName>
        <fullName evidence="1">Putative S-adenosylmethionine-dependent methyltransferase involved in cell envelope biogenesis</fullName>
    </submittedName>
</protein>
<dbReference type="SUPFAM" id="SSF53335">
    <property type="entry name" value="S-adenosyl-L-methionine-dependent methyltransferases"/>
    <property type="match status" value="1"/>
</dbReference>
<reference evidence="1 2" key="1">
    <citation type="submission" date="2011-11" db="EMBL/GenBank/DDBJ databases">
        <title>The Noncontiguous Finished genome of Desulfosporosinus youngiae DSM 17734.</title>
        <authorList>
            <consortium name="US DOE Joint Genome Institute (JGI-PGF)"/>
            <person name="Lucas S."/>
            <person name="Han J."/>
            <person name="Lapidus A."/>
            <person name="Cheng J.-F."/>
            <person name="Goodwin L."/>
            <person name="Pitluck S."/>
            <person name="Peters L."/>
            <person name="Ovchinnikova G."/>
            <person name="Lu M."/>
            <person name="Land M.L."/>
            <person name="Hauser L."/>
            <person name="Pester M."/>
            <person name="Spring S."/>
            <person name="Ollivier B."/>
            <person name="Rattei T."/>
            <person name="Klenk H.-P."/>
            <person name="Wagner M."/>
            <person name="Loy A."/>
            <person name="Woyke T.J."/>
        </authorList>
    </citation>
    <scope>NUCLEOTIDE SEQUENCE [LARGE SCALE GENOMIC DNA]</scope>
    <source>
        <strain evidence="1 2">DSM 17734</strain>
    </source>
</reference>
<organism evidence="1 2">
    <name type="scientific">Desulfosporosinus youngiae DSM 17734</name>
    <dbReference type="NCBI Taxonomy" id="768710"/>
    <lineage>
        <taxon>Bacteria</taxon>
        <taxon>Bacillati</taxon>
        <taxon>Bacillota</taxon>
        <taxon>Clostridia</taxon>
        <taxon>Eubacteriales</taxon>
        <taxon>Desulfitobacteriaceae</taxon>
        <taxon>Desulfosporosinus</taxon>
    </lineage>
</organism>
<dbReference type="Gene3D" id="3.40.50.150">
    <property type="entry name" value="Vaccinia Virus protein VP39"/>
    <property type="match status" value="1"/>
</dbReference>
<dbReference type="STRING" id="768710.DesyoDRAFT_0527"/>